<evidence type="ECO:0000256" key="2">
    <source>
        <dbReference type="ARBA" id="ARBA00022679"/>
    </source>
</evidence>
<reference evidence="5 6" key="1">
    <citation type="submission" date="2022-01" db="EMBL/GenBank/DDBJ databases">
        <title>Flavihumibacter sp. nov., isolated from sediment of a river.</title>
        <authorList>
            <person name="Liu H."/>
        </authorList>
    </citation>
    <scope>NUCLEOTIDE SEQUENCE [LARGE SCALE GENOMIC DNA]</scope>
    <source>
        <strain evidence="5 6">RY-1</strain>
    </source>
</reference>
<keyword evidence="2" id="KW-0808">Transferase</keyword>
<gene>
    <name evidence="5" type="ORF">L0U88_06780</name>
</gene>
<evidence type="ECO:0000256" key="1">
    <source>
        <dbReference type="ARBA" id="ARBA00010688"/>
    </source>
</evidence>
<dbReference type="InterPro" id="IPR029056">
    <property type="entry name" value="Ribokinase-like"/>
</dbReference>
<organism evidence="5 6">
    <name type="scientific">Flavihumibacter fluminis</name>
    <dbReference type="NCBI Taxonomy" id="2909236"/>
    <lineage>
        <taxon>Bacteria</taxon>
        <taxon>Pseudomonadati</taxon>
        <taxon>Bacteroidota</taxon>
        <taxon>Chitinophagia</taxon>
        <taxon>Chitinophagales</taxon>
        <taxon>Chitinophagaceae</taxon>
        <taxon>Flavihumibacter</taxon>
    </lineage>
</organism>
<dbReference type="PANTHER" id="PTHR43320">
    <property type="entry name" value="SUGAR KINASE"/>
    <property type="match status" value="1"/>
</dbReference>
<dbReference type="InterPro" id="IPR052700">
    <property type="entry name" value="Carb_kinase_PfkB-like"/>
</dbReference>
<proteinExistence type="inferred from homology"/>
<name>A0ABS9BF42_9BACT</name>
<evidence type="ECO:0000259" key="4">
    <source>
        <dbReference type="Pfam" id="PF00294"/>
    </source>
</evidence>
<keyword evidence="6" id="KW-1185">Reference proteome</keyword>
<comment type="similarity">
    <text evidence="1">Belongs to the carbohydrate kinase PfkB family.</text>
</comment>
<protein>
    <submittedName>
        <fullName evidence="5">Sugar kinase</fullName>
    </submittedName>
</protein>
<evidence type="ECO:0000256" key="3">
    <source>
        <dbReference type="ARBA" id="ARBA00022777"/>
    </source>
</evidence>
<sequence>MKKIACLGEFLLRMSPELPAAWMQQASMPVYLGGAEFNVAAALSHWQHPVKYISALPENSMADDVLLEMQRMGLDTSAMQRSGNRIGIYFLPQGADLKNAGVIYDRAGSSFSTLQPGTIDWKNLLSGCDLFHFSAISPALNASAATVCKEAVEAAAALGITISVDLNYRNKLWKYGTAPAEVMPELIKHCSIVMGNIWSAAELLGAPLDKTLIASQTKAAYLQQATTTAAYIRELAPSCTWVANTFRFDQQEGIQYYATLDTRQSQLVSKEWKVQHIIDRVGSGDCFMAGLLHSWVQQSDIAAAVNLAAAAAVGKLQEKGDFTRQTLDSIHQKIAQHG</sequence>
<evidence type="ECO:0000313" key="6">
    <source>
        <dbReference type="Proteomes" id="UP001200145"/>
    </source>
</evidence>
<dbReference type="RefSeq" id="WP_234864908.1">
    <property type="nucleotide sequence ID" value="NZ_JAKEVY010000002.1"/>
</dbReference>
<dbReference type="InterPro" id="IPR011611">
    <property type="entry name" value="PfkB_dom"/>
</dbReference>
<dbReference type="EMBL" id="JAKEVY010000002">
    <property type="protein sequence ID" value="MCF1714329.1"/>
    <property type="molecule type" value="Genomic_DNA"/>
</dbReference>
<dbReference type="SUPFAM" id="SSF53613">
    <property type="entry name" value="Ribokinase-like"/>
    <property type="match status" value="1"/>
</dbReference>
<dbReference type="Pfam" id="PF00294">
    <property type="entry name" value="PfkB"/>
    <property type="match status" value="1"/>
</dbReference>
<dbReference type="Proteomes" id="UP001200145">
    <property type="component" value="Unassembled WGS sequence"/>
</dbReference>
<keyword evidence="3 5" id="KW-0418">Kinase</keyword>
<evidence type="ECO:0000313" key="5">
    <source>
        <dbReference type="EMBL" id="MCF1714329.1"/>
    </source>
</evidence>
<dbReference type="PANTHER" id="PTHR43320:SF2">
    <property type="entry name" value="2-DEHYDRO-3-DEOXYGLUCONOKINASE_2-DEHYDRO-3-DEOXYGALACTONOKINASE"/>
    <property type="match status" value="1"/>
</dbReference>
<dbReference type="GO" id="GO:0016301">
    <property type="term" value="F:kinase activity"/>
    <property type="evidence" value="ECO:0007669"/>
    <property type="project" value="UniProtKB-KW"/>
</dbReference>
<dbReference type="CDD" id="cd01166">
    <property type="entry name" value="KdgK"/>
    <property type="match status" value="1"/>
</dbReference>
<comment type="caution">
    <text evidence="5">The sequence shown here is derived from an EMBL/GenBank/DDBJ whole genome shotgun (WGS) entry which is preliminary data.</text>
</comment>
<feature type="domain" description="Carbohydrate kinase PfkB" evidence="4">
    <location>
        <begin position="1"/>
        <end position="321"/>
    </location>
</feature>
<accession>A0ABS9BF42</accession>
<dbReference type="Gene3D" id="3.40.1190.20">
    <property type="match status" value="1"/>
</dbReference>